<proteinExistence type="predicted"/>
<dbReference type="Proteomes" id="UP001464555">
    <property type="component" value="Unassembled WGS sequence"/>
</dbReference>
<protein>
    <recommendedName>
        <fullName evidence="3">Addiction module component</fullName>
    </recommendedName>
</protein>
<reference evidence="1 2" key="1">
    <citation type="submission" date="2024-04" db="EMBL/GenBank/DDBJ databases">
        <title>Flavobacterium sp. DGU11 16S ribosomal RNA gene Genome sequencing and assembly.</title>
        <authorList>
            <person name="Park S."/>
        </authorList>
    </citation>
    <scope>NUCLEOTIDE SEQUENCE [LARGE SCALE GENOMIC DNA]</scope>
    <source>
        <strain evidence="1 2">DGU11</strain>
    </source>
</reference>
<comment type="caution">
    <text evidence="1">The sequence shown here is derived from an EMBL/GenBank/DDBJ whole genome shotgun (WGS) entry which is preliminary data.</text>
</comment>
<gene>
    <name evidence="1" type="ORF">AAEO56_19055</name>
</gene>
<accession>A0ABU9I1T5</accession>
<evidence type="ECO:0008006" key="3">
    <source>
        <dbReference type="Google" id="ProtNLM"/>
    </source>
</evidence>
<evidence type="ECO:0000313" key="1">
    <source>
        <dbReference type="EMBL" id="MEL1246380.1"/>
    </source>
</evidence>
<keyword evidence="2" id="KW-1185">Reference proteome</keyword>
<dbReference type="RefSeq" id="WP_341698674.1">
    <property type="nucleotide sequence ID" value="NZ_JBBYHR010000016.1"/>
</dbReference>
<name>A0ABU9I1T5_9FLAO</name>
<sequence>MTVEDNIRNNIIDKLLTISNKDYLSALYQLISTSKVNDDVIQLSESQILMLNMSEEDIKNNRVMSQEDLDKMDLEWLKSL</sequence>
<evidence type="ECO:0000313" key="2">
    <source>
        <dbReference type="Proteomes" id="UP001464555"/>
    </source>
</evidence>
<dbReference type="EMBL" id="JBBYHR010000016">
    <property type="protein sequence ID" value="MEL1246380.1"/>
    <property type="molecule type" value="Genomic_DNA"/>
</dbReference>
<organism evidence="1 2">
    <name type="scientific">Flavobacterium arundinis</name>
    <dbReference type="NCBI Taxonomy" id="3139143"/>
    <lineage>
        <taxon>Bacteria</taxon>
        <taxon>Pseudomonadati</taxon>
        <taxon>Bacteroidota</taxon>
        <taxon>Flavobacteriia</taxon>
        <taxon>Flavobacteriales</taxon>
        <taxon>Flavobacteriaceae</taxon>
        <taxon>Flavobacterium</taxon>
    </lineage>
</organism>